<evidence type="ECO:0000313" key="4">
    <source>
        <dbReference type="Proteomes" id="UP000000759"/>
    </source>
</evidence>
<dbReference type="AlphaFoldDB" id="B7GEM4"/>
<organism evidence="3 4">
    <name type="scientific">Phaeodactylum tricornutum (strain CCAP 1055/1)</name>
    <dbReference type="NCBI Taxonomy" id="556484"/>
    <lineage>
        <taxon>Eukaryota</taxon>
        <taxon>Sar</taxon>
        <taxon>Stramenopiles</taxon>
        <taxon>Ochrophyta</taxon>
        <taxon>Bacillariophyta</taxon>
        <taxon>Bacillariophyceae</taxon>
        <taxon>Bacillariophycidae</taxon>
        <taxon>Naviculales</taxon>
        <taxon>Phaeodactylaceae</taxon>
        <taxon>Phaeodactylum</taxon>
    </lineage>
</organism>
<dbReference type="RefSeq" id="XP_002185573.1">
    <property type="nucleotide sequence ID" value="XM_002185537.1"/>
</dbReference>
<evidence type="ECO:0000256" key="2">
    <source>
        <dbReference type="SAM" id="SignalP"/>
    </source>
</evidence>
<dbReference type="InParanoid" id="B7GEM4"/>
<dbReference type="EMBL" id="CM000634">
    <property type="protein sequence ID" value="EEC42938.1"/>
    <property type="molecule type" value="Genomic_DNA"/>
</dbReference>
<feature type="compositionally biased region" description="Basic and acidic residues" evidence="1">
    <location>
        <begin position="126"/>
        <end position="136"/>
    </location>
</feature>
<keyword evidence="2" id="KW-0732">Signal</keyword>
<sequence length="136" mass="14714">MVCIVTLTAVALATVSAFSRTTTSKTCGPERSRNGLFPPIPIGGQHFRGKTNERGRRLALGTDSDLAPAMYNFSGDRHNVVRSPAIAPLYKCEHQDQGQVQDKDDNDGTNKTPPPSKTESNGSSPSDRDSVTRKQQ</sequence>
<dbReference type="Proteomes" id="UP000000759">
    <property type="component" value="Chromosome 32"/>
</dbReference>
<dbReference type="PaxDb" id="2850-Phatr41593"/>
<proteinExistence type="predicted"/>
<evidence type="ECO:0008006" key="5">
    <source>
        <dbReference type="Google" id="ProtNLM"/>
    </source>
</evidence>
<feature type="chain" id="PRO_5002853207" description="Secreted protein" evidence="2">
    <location>
        <begin position="18"/>
        <end position="136"/>
    </location>
</feature>
<feature type="region of interest" description="Disordered" evidence="1">
    <location>
        <begin position="92"/>
        <end position="136"/>
    </location>
</feature>
<evidence type="ECO:0000256" key="1">
    <source>
        <dbReference type="SAM" id="MobiDB-lite"/>
    </source>
</evidence>
<feature type="signal peptide" evidence="2">
    <location>
        <begin position="1"/>
        <end position="17"/>
    </location>
</feature>
<dbReference type="HOGENOM" id="CLU_1879468_0_0_1"/>
<feature type="region of interest" description="Disordered" evidence="1">
    <location>
        <begin position="22"/>
        <end position="53"/>
    </location>
</feature>
<feature type="compositionally biased region" description="Basic and acidic residues" evidence="1">
    <location>
        <begin position="92"/>
        <end position="108"/>
    </location>
</feature>
<name>B7GEM4_PHATC</name>
<dbReference type="KEGG" id="pti:PHATRDRAFT_41593"/>
<reference evidence="4" key="2">
    <citation type="submission" date="2008-08" db="EMBL/GenBank/DDBJ databases">
        <authorList>
            <consortium name="Diatom Consortium"/>
            <person name="Grigoriev I."/>
            <person name="Grimwood J."/>
            <person name="Kuo A."/>
            <person name="Otillar R.P."/>
            <person name="Salamov A."/>
            <person name="Detter J.C."/>
            <person name="Lindquist E."/>
            <person name="Shapiro H."/>
            <person name="Lucas S."/>
            <person name="Glavina del Rio T."/>
            <person name="Pitluck S."/>
            <person name="Rokhsar D."/>
            <person name="Bowler C."/>
        </authorList>
    </citation>
    <scope>GENOME REANNOTATION</scope>
    <source>
        <strain evidence="4">CCAP 1055/1</strain>
    </source>
</reference>
<reference evidence="3 4" key="1">
    <citation type="journal article" date="2008" name="Nature">
        <title>The Phaeodactylum genome reveals the evolutionary history of diatom genomes.</title>
        <authorList>
            <person name="Bowler C."/>
            <person name="Allen A.E."/>
            <person name="Badger J.H."/>
            <person name="Grimwood J."/>
            <person name="Jabbari K."/>
            <person name="Kuo A."/>
            <person name="Maheswari U."/>
            <person name="Martens C."/>
            <person name="Maumus F."/>
            <person name="Otillar R.P."/>
            <person name="Rayko E."/>
            <person name="Salamov A."/>
            <person name="Vandepoele K."/>
            <person name="Beszteri B."/>
            <person name="Gruber A."/>
            <person name="Heijde M."/>
            <person name="Katinka M."/>
            <person name="Mock T."/>
            <person name="Valentin K."/>
            <person name="Verret F."/>
            <person name="Berges J.A."/>
            <person name="Brownlee C."/>
            <person name="Cadoret J.P."/>
            <person name="Chiovitti A."/>
            <person name="Choi C.J."/>
            <person name="Coesel S."/>
            <person name="De Martino A."/>
            <person name="Detter J.C."/>
            <person name="Durkin C."/>
            <person name="Falciatore A."/>
            <person name="Fournet J."/>
            <person name="Haruta M."/>
            <person name="Huysman M.J."/>
            <person name="Jenkins B.D."/>
            <person name="Jiroutova K."/>
            <person name="Jorgensen R.E."/>
            <person name="Joubert Y."/>
            <person name="Kaplan A."/>
            <person name="Kroger N."/>
            <person name="Kroth P.G."/>
            <person name="La Roche J."/>
            <person name="Lindquist E."/>
            <person name="Lommer M."/>
            <person name="Martin-Jezequel V."/>
            <person name="Lopez P.J."/>
            <person name="Lucas S."/>
            <person name="Mangogna M."/>
            <person name="McGinnis K."/>
            <person name="Medlin L.K."/>
            <person name="Montsant A."/>
            <person name="Oudot-Le Secq M.P."/>
            <person name="Napoli C."/>
            <person name="Obornik M."/>
            <person name="Parker M.S."/>
            <person name="Petit J.L."/>
            <person name="Porcel B.M."/>
            <person name="Poulsen N."/>
            <person name="Robison M."/>
            <person name="Rychlewski L."/>
            <person name="Rynearson T.A."/>
            <person name="Schmutz J."/>
            <person name="Shapiro H."/>
            <person name="Siaut M."/>
            <person name="Stanley M."/>
            <person name="Sussman M.R."/>
            <person name="Taylor A.R."/>
            <person name="Vardi A."/>
            <person name="von Dassow P."/>
            <person name="Vyverman W."/>
            <person name="Willis A."/>
            <person name="Wyrwicz L.S."/>
            <person name="Rokhsar D.S."/>
            <person name="Weissenbach J."/>
            <person name="Armbrust E.V."/>
            <person name="Green B.R."/>
            <person name="Van de Peer Y."/>
            <person name="Grigoriev I.V."/>
        </authorList>
    </citation>
    <scope>NUCLEOTIDE SEQUENCE [LARGE SCALE GENOMIC DNA]</scope>
    <source>
        <strain evidence="3 4">CCAP 1055/1</strain>
    </source>
</reference>
<gene>
    <name evidence="3" type="ORF">PHATRDRAFT_41593</name>
</gene>
<accession>B7GEM4</accession>
<keyword evidence="4" id="KW-1185">Reference proteome</keyword>
<protein>
    <recommendedName>
        <fullName evidence="5">Secreted protein</fullName>
    </recommendedName>
</protein>
<dbReference type="GeneID" id="7199420"/>
<evidence type="ECO:0000313" key="3">
    <source>
        <dbReference type="EMBL" id="EEC42938.1"/>
    </source>
</evidence>